<evidence type="ECO:0000256" key="1">
    <source>
        <dbReference type="SAM" id="MobiDB-lite"/>
    </source>
</evidence>
<feature type="non-terminal residue" evidence="2">
    <location>
        <position position="1"/>
    </location>
</feature>
<dbReference type="Proteomes" id="UP001328107">
    <property type="component" value="Unassembled WGS sequence"/>
</dbReference>
<organism evidence="2 3">
    <name type="scientific">Pristionchus mayeri</name>
    <dbReference type="NCBI Taxonomy" id="1317129"/>
    <lineage>
        <taxon>Eukaryota</taxon>
        <taxon>Metazoa</taxon>
        <taxon>Ecdysozoa</taxon>
        <taxon>Nematoda</taxon>
        <taxon>Chromadorea</taxon>
        <taxon>Rhabditida</taxon>
        <taxon>Rhabditina</taxon>
        <taxon>Diplogasteromorpha</taxon>
        <taxon>Diplogasteroidea</taxon>
        <taxon>Neodiplogasteridae</taxon>
        <taxon>Pristionchus</taxon>
    </lineage>
</organism>
<feature type="region of interest" description="Disordered" evidence="1">
    <location>
        <begin position="88"/>
        <end position="132"/>
    </location>
</feature>
<evidence type="ECO:0000313" key="3">
    <source>
        <dbReference type="Proteomes" id="UP001328107"/>
    </source>
</evidence>
<comment type="caution">
    <text evidence="2">The sequence shown here is derived from an EMBL/GenBank/DDBJ whole genome shotgun (WGS) entry which is preliminary data.</text>
</comment>
<proteinExistence type="predicted"/>
<dbReference type="AlphaFoldDB" id="A0AAN5DDG8"/>
<feature type="compositionally biased region" description="Basic and acidic residues" evidence="1">
    <location>
        <begin position="113"/>
        <end position="132"/>
    </location>
</feature>
<accession>A0AAN5DDG8</accession>
<evidence type="ECO:0000313" key="2">
    <source>
        <dbReference type="EMBL" id="GMR59859.1"/>
    </source>
</evidence>
<reference evidence="3" key="1">
    <citation type="submission" date="2022-10" db="EMBL/GenBank/DDBJ databases">
        <title>Genome assembly of Pristionchus species.</title>
        <authorList>
            <person name="Yoshida K."/>
            <person name="Sommer R.J."/>
        </authorList>
    </citation>
    <scope>NUCLEOTIDE SEQUENCE [LARGE SCALE GENOMIC DNA]</scope>
    <source>
        <strain evidence="3">RS5460</strain>
    </source>
</reference>
<feature type="compositionally biased region" description="Polar residues" evidence="1">
    <location>
        <begin position="16"/>
        <end position="33"/>
    </location>
</feature>
<name>A0AAN5DDG8_9BILA</name>
<feature type="region of interest" description="Disordered" evidence="1">
    <location>
        <begin position="1"/>
        <end position="66"/>
    </location>
</feature>
<dbReference type="EMBL" id="BTRK01000006">
    <property type="protein sequence ID" value="GMR59859.1"/>
    <property type="molecule type" value="Genomic_DNA"/>
</dbReference>
<feature type="non-terminal residue" evidence="2">
    <location>
        <position position="145"/>
    </location>
</feature>
<protein>
    <submittedName>
        <fullName evidence="2">Uncharacterized protein</fullName>
    </submittedName>
</protein>
<sequence length="145" mass="16408">PPPPPPPSCGDGCGAASNSYPTAASTNYPTSGNVARDDNITAFAGSYEGNESDDREMPKHTNLPELSVPDKYTTYEEFAHFLSQANSDDFSTYDKENGISASTSLRRSTGYRGYREEERRRRNERRRREESRCTNRRLRNMIEEV</sequence>
<gene>
    <name evidence="2" type="ORF">PMAYCL1PPCAC_30054</name>
</gene>
<keyword evidence="3" id="KW-1185">Reference proteome</keyword>